<dbReference type="SUPFAM" id="SSF52518">
    <property type="entry name" value="Thiamin diphosphate-binding fold (THDP-binding)"/>
    <property type="match status" value="2"/>
</dbReference>
<evidence type="ECO:0000313" key="13">
    <source>
        <dbReference type="EMBL" id="VYU16177.1"/>
    </source>
</evidence>
<dbReference type="SMART" id="SM00861">
    <property type="entry name" value="Transket_pyr"/>
    <property type="match status" value="1"/>
</dbReference>
<dbReference type="GO" id="GO:0009228">
    <property type="term" value="P:thiamine biosynthetic process"/>
    <property type="evidence" value="ECO:0007669"/>
    <property type="project" value="UniProtKB-KW"/>
</dbReference>
<gene>
    <name evidence="13" type="primary">dxs</name>
    <name evidence="13" type="ORF">SLLFYP71_01628</name>
</gene>
<dbReference type="PANTHER" id="PTHR43322">
    <property type="entry name" value="1-D-DEOXYXYLULOSE 5-PHOSPHATE SYNTHASE-RELATED"/>
    <property type="match status" value="1"/>
</dbReference>
<dbReference type="AlphaFoldDB" id="A0A6N3CR18"/>
<keyword evidence="10" id="KW-0786">Thiamine pyrophosphate</keyword>
<dbReference type="GO" id="GO:0019288">
    <property type="term" value="P:isopentenyl diphosphate biosynthetic process, methylerythritol 4-phosphate pathway"/>
    <property type="evidence" value="ECO:0007669"/>
    <property type="project" value="TreeGrafter"/>
</dbReference>
<accession>A0A6N3CR18</accession>
<dbReference type="NCBIfam" id="NF003933">
    <property type="entry name" value="PRK05444.2-2"/>
    <property type="match status" value="1"/>
</dbReference>
<dbReference type="RefSeq" id="WP_156672883.1">
    <property type="nucleotide sequence ID" value="NZ_CACRUI010000028.1"/>
</dbReference>
<comment type="similarity">
    <text evidence="3">Belongs to the transketolase family. DXPS subfamily.</text>
</comment>
<dbReference type="GO" id="GO:0016114">
    <property type="term" value="P:terpenoid biosynthetic process"/>
    <property type="evidence" value="ECO:0007669"/>
    <property type="project" value="InterPro"/>
</dbReference>
<evidence type="ECO:0000256" key="1">
    <source>
        <dbReference type="ARBA" id="ARBA00001946"/>
    </source>
</evidence>
<keyword evidence="11" id="KW-0414">Isoprene biosynthesis</keyword>
<dbReference type="PANTHER" id="PTHR43322:SF1">
    <property type="entry name" value="1-DEOXY-D-XYLULOSE-5-PHOSPHATE SYNTHASE"/>
    <property type="match status" value="1"/>
</dbReference>
<dbReference type="InterPro" id="IPR033248">
    <property type="entry name" value="Transketolase_C"/>
</dbReference>
<evidence type="ECO:0000259" key="12">
    <source>
        <dbReference type="SMART" id="SM00861"/>
    </source>
</evidence>
<dbReference type="SUPFAM" id="SSF52922">
    <property type="entry name" value="TK C-terminal domain-like"/>
    <property type="match status" value="1"/>
</dbReference>
<evidence type="ECO:0000256" key="3">
    <source>
        <dbReference type="ARBA" id="ARBA00011081"/>
    </source>
</evidence>
<evidence type="ECO:0000256" key="5">
    <source>
        <dbReference type="ARBA" id="ARBA00013150"/>
    </source>
</evidence>
<protein>
    <recommendedName>
        <fullName evidence="5">1-deoxy-D-xylulose-5-phosphate synthase</fullName>
        <ecNumber evidence="5">2.2.1.7</ecNumber>
    </recommendedName>
</protein>
<dbReference type="Pfam" id="PF02779">
    <property type="entry name" value="Transket_pyr"/>
    <property type="match status" value="1"/>
</dbReference>
<dbReference type="Pfam" id="PF02780">
    <property type="entry name" value="Transketolase_C"/>
    <property type="match status" value="1"/>
</dbReference>
<dbReference type="EMBL" id="CACRUI010000028">
    <property type="protein sequence ID" value="VYU16177.1"/>
    <property type="molecule type" value="Genomic_DNA"/>
</dbReference>
<dbReference type="FunFam" id="3.40.50.970:FF:000010">
    <property type="entry name" value="1-deoxy-D-xylulose-5-phosphate synthase"/>
    <property type="match status" value="1"/>
</dbReference>
<dbReference type="InterPro" id="IPR009014">
    <property type="entry name" value="Transketo_C/PFOR_II"/>
</dbReference>
<keyword evidence="7" id="KW-0479">Metal-binding</keyword>
<dbReference type="Pfam" id="PF13292">
    <property type="entry name" value="DXP_synthase_N"/>
    <property type="match status" value="2"/>
</dbReference>
<evidence type="ECO:0000256" key="9">
    <source>
        <dbReference type="ARBA" id="ARBA00022977"/>
    </source>
</evidence>
<dbReference type="GO" id="GO:0005829">
    <property type="term" value="C:cytosol"/>
    <property type="evidence" value="ECO:0007669"/>
    <property type="project" value="TreeGrafter"/>
</dbReference>
<dbReference type="Gene3D" id="3.40.50.970">
    <property type="match status" value="2"/>
</dbReference>
<dbReference type="InterPro" id="IPR005477">
    <property type="entry name" value="Dxylulose-5-P_synthase"/>
</dbReference>
<evidence type="ECO:0000256" key="4">
    <source>
        <dbReference type="ARBA" id="ARBA00011738"/>
    </source>
</evidence>
<comment type="subunit">
    <text evidence="4">Homodimer.</text>
</comment>
<dbReference type="GO" id="GO:0008661">
    <property type="term" value="F:1-deoxy-D-xylulose-5-phosphate synthase activity"/>
    <property type="evidence" value="ECO:0007669"/>
    <property type="project" value="UniProtKB-EC"/>
</dbReference>
<evidence type="ECO:0000256" key="10">
    <source>
        <dbReference type="ARBA" id="ARBA00023052"/>
    </source>
</evidence>
<dbReference type="EC" id="2.2.1.7" evidence="5"/>
<sequence length="586" mass="64235">MVLETIESPQDLKQLSRKDLQRVVDEARQALLEKTSQHGGHNGPNFGVVEMTVAMHYVFNSPIDKFIFDVSHQSYVHKMLTGRAKAFLAPAHYDDVSGYTNPKESKHDLFTIGHTSTSLALASGVAKARDLKNESYNVVAVIGDGSLSGGMAYEGLNQIATEGTNAIIIVNDNDQSIAANPTGGIYTALRDLRENNGKAANNFFEALGFDYRYLNAGNDLDQLITLFEEVKDVNHPILLHIQTQKGHGVSFMEENREAFHAGGPYNPETGEYLRNASSGKTYNSITTQFVLDKIEKDPTVVAVNAGTPMFMLNQKQRQKAGKQFVDVGIAEEEAATMAAGLAKNGAKPIWYVAAPFMQRTYDQWSHDIALNNLPVTTLVYSASVSAMNDESHLGFFDIPFLAHIPNVVYLAPTSKEEYLAMFDWAVEQNEHPVAIRIPVGPLHETGVADTTDYSILNKNRVTQKGSKVSLFGLGNFYGLAKEVAKELADKHGITATLVNPKFITGLDEELLDSLESEHQVVVTLEDGVLEGGYGQMVASYLGNTDLKVQNYGVEKAFHDRYNAKKLLAENGVTVDNIVKNILASLA</sequence>
<dbReference type="GO" id="GO:0046872">
    <property type="term" value="F:metal ion binding"/>
    <property type="evidence" value="ECO:0007669"/>
    <property type="project" value="UniProtKB-KW"/>
</dbReference>
<dbReference type="UniPathway" id="UPA00064">
    <property type="reaction ID" value="UER00091"/>
</dbReference>
<dbReference type="CDD" id="cd07033">
    <property type="entry name" value="TPP_PYR_DXS_TK_like"/>
    <property type="match status" value="1"/>
</dbReference>
<evidence type="ECO:0000256" key="11">
    <source>
        <dbReference type="ARBA" id="ARBA00023229"/>
    </source>
</evidence>
<proteinExistence type="inferred from homology"/>
<comment type="cofactor">
    <cofactor evidence="1">
        <name>Mg(2+)</name>
        <dbReference type="ChEBI" id="CHEBI:18420"/>
    </cofactor>
</comment>
<keyword evidence="9" id="KW-0784">Thiamine biosynthesis</keyword>
<keyword evidence="8" id="KW-0460">Magnesium</keyword>
<name>A0A6N3CR18_9STRE</name>
<evidence type="ECO:0000256" key="8">
    <source>
        <dbReference type="ARBA" id="ARBA00022842"/>
    </source>
</evidence>
<feature type="domain" description="Transketolase-like pyrimidine-binding" evidence="12">
    <location>
        <begin position="280"/>
        <end position="445"/>
    </location>
</feature>
<dbReference type="CDD" id="cd02007">
    <property type="entry name" value="TPP_DXS"/>
    <property type="match status" value="1"/>
</dbReference>
<dbReference type="NCBIfam" id="NF008968">
    <property type="entry name" value="PRK12315.1"/>
    <property type="match status" value="1"/>
</dbReference>
<evidence type="ECO:0000256" key="6">
    <source>
        <dbReference type="ARBA" id="ARBA00022679"/>
    </source>
</evidence>
<organism evidence="13">
    <name type="scientific">Streptococcus lutetiensis</name>
    <dbReference type="NCBI Taxonomy" id="150055"/>
    <lineage>
        <taxon>Bacteria</taxon>
        <taxon>Bacillati</taxon>
        <taxon>Bacillota</taxon>
        <taxon>Bacilli</taxon>
        <taxon>Lactobacillales</taxon>
        <taxon>Streptococcaceae</taxon>
        <taxon>Streptococcus</taxon>
    </lineage>
</organism>
<evidence type="ECO:0000256" key="2">
    <source>
        <dbReference type="ARBA" id="ARBA00004980"/>
    </source>
</evidence>
<reference evidence="13" key="1">
    <citation type="submission" date="2019-11" db="EMBL/GenBank/DDBJ databases">
        <authorList>
            <person name="Feng L."/>
        </authorList>
    </citation>
    <scope>NUCLEOTIDE SEQUENCE</scope>
    <source>
        <strain evidence="13">SLutetiensisLFYP71</strain>
    </source>
</reference>
<keyword evidence="6 13" id="KW-0808">Transferase</keyword>
<dbReference type="InterPro" id="IPR005475">
    <property type="entry name" value="Transketolase-like_Pyr-bd"/>
</dbReference>
<evidence type="ECO:0000256" key="7">
    <source>
        <dbReference type="ARBA" id="ARBA00022723"/>
    </source>
</evidence>
<dbReference type="InterPro" id="IPR029061">
    <property type="entry name" value="THDP-binding"/>
</dbReference>
<comment type="pathway">
    <text evidence="2">Metabolic intermediate biosynthesis; 1-deoxy-D-xylulose 5-phosphate biosynthesis; 1-deoxy-D-xylulose 5-phosphate from D-glyceraldehyde 3-phosphate and pyruvate: step 1/1.</text>
</comment>
<dbReference type="Gene3D" id="3.40.50.920">
    <property type="match status" value="1"/>
</dbReference>